<comment type="similarity">
    <text evidence="10">In the C-terminal section; belongs to the aldose epimerase family.</text>
</comment>
<feature type="domain" description="NAD-dependent epimerase/dehydratase" evidence="12">
    <location>
        <begin position="123"/>
        <end position="217"/>
    </location>
</feature>
<feature type="domain" description="NAD-dependent epimerase/dehydratase" evidence="12">
    <location>
        <begin position="6"/>
        <end position="88"/>
    </location>
</feature>
<dbReference type="GeneID" id="73326230"/>
<dbReference type="InterPro" id="IPR036291">
    <property type="entry name" value="NAD(P)-bd_dom_sf"/>
</dbReference>
<dbReference type="EMBL" id="BQXU01000012">
    <property type="protein sequence ID" value="GKT45247.1"/>
    <property type="molecule type" value="Genomic_DNA"/>
</dbReference>
<dbReference type="Proteomes" id="UP001055115">
    <property type="component" value="Unassembled WGS sequence"/>
</dbReference>
<dbReference type="PANTHER" id="PTHR43725:SF47">
    <property type="entry name" value="UDP-GLUCOSE 4-EPIMERASE"/>
    <property type="match status" value="1"/>
</dbReference>
<proteinExistence type="inferred from homology"/>
<evidence type="ECO:0000256" key="10">
    <source>
        <dbReference type="ARBA" id="ARBA00038238"/>
    </source>
</evidence>
<keyword evidence="6" id="KW-0119">Carbohydrate metabolism</keyword>
<evidence type="ECO:0000256" key="2">
    <source>
        <dbReference type="ARBA" id="ARBA00001911"/>
    </source>
</evidence>
<dbReference type="RefSeq" id="XP_049127597.1">
    <property type="nucleotide sequence ID" value="XM_049271640.1"/>
</dbReference>
<dbReference type="GO" id="GO:0003978">
    <property type="term" value="F:UDP-glucose 4-epimerase activity"/>
    <property type="evidence" value="ECO:0007669"/>
    <property type="project" value="UniProtKB-EC"/>
</dbReference>
<feature type="region of interest" description="Disordered" evidence="11">
    <location>
        <begin position="287"/>
        <end position="308"/>
    </location>
</feature>
<dbReference type="PANTHER" id="PTHR43725">
    <property type="entry name" value="UDP-GLUCOSE 4-EPIMERASE"/>
    <property type="match status" value="1"/>
</dbReference>
<comment type="function">
    <text evidence="8">Mutarotase converts alpha-aldose to the beta-anomer. It is active on D-glucose, L-arabinose, D-xylose, D-galactose, maltose and lactose.</text>
</comment>
<evidence type="ECO:0000313" key="13">
    <source>
        <dbReference type="EMBL" id="GKT45247.1"/>
    </source>
</evidence>
<sequence length="308" mass="33950">MAVGTVLVTGGTGYIGSFTSLTLLQNGYDVVIVDSLYNSSKVAVDRIELLSGKRPHFYQVDITDKAGLDAIFKKHPEIDSVIHFAALKVDSLLRSPAFVEQIITDHIQAERNKLKKASKPFEHFNGALLRYFNPCGAHPSGLMGEDPQGVPYNLLPLLGKVATGEREKLLVFGDDYASRDGTAIRDYIHVVDLAKGHLAALNYLRENKPGVKAWNLGSGRGSTVFEIIKAFSHVVGRDLPYEVVPRRQGDVLDLTANPTLANKELSWKTEKTLEEACEDLWRWVSNNPKGYRQDPPPELLANAKPTSG</sequence>
<evidence type="ECO:0000256" key="1">
    <source>
        <dbReference type="ARBA" id="ARBA00000083"/>
    </source>
</evidence>
<keyword evidence="14" id="KW-1185">Reference proteome</keyword>
<dbReference type="SUPFAM" id="SSF51735">
    <property type="entry name" value="NAD(P)-binding Rossmann-fold domains"/>
    <property type="match status" value="1"/>
</dbReference>
<organism evidence="13 14">
    <name type="scientific">Colletotrichum spaethianum</name>
    <dbReference type="NCBI Taxonomy" id="700344"/>
    <lineage>
        <taxon>Eukaryota</taxon>
        <taxon>Fungi</taxon>
        <taxon>Dikarya</taxon>
        <taxon>Ascomycota</taxon>
        <taxon>Pezizomycotina</taxon>
        <taxon>Sordariomycetes</taxon>
        <taxon>Hypocreomycetidae</taxon>
        <taxon>Glomerellales</taxon>
        <taxon>Glomerellaceae</taxon>
        <taxon>Colletotrichum</taxon>
        <taxon>Colletotrichum spaethianum species complex</taxon>
    </lineage>
</organism>
<evidence type="ECO:0000256" key="11">
    <source>
        <dbReference type="SAM" id="MobiDB-lite"/>
    </source>
</evidence>
<name>A0AA37NXH8_9PEZI</name>
<protein>
    <submittedName>
        <fullName evidence="13">UDP-glucose 6-dehydrogenase</fullName>
    </submittedName>
</protein>
<evidence type="ECO:0000256" key="5">
    <source>
        <dbReference type="ARBA" id="ARBA00023027"/>
    </source>
</evidence>
<accession>A0AA37NXH8</accession>
<reference evidence="13 14" key="1">
    <citation type="submission" date="2022-03" db="EMBL/GenBank/DDBJ databases">
        <title>Genome data of Colletotrichum spp.</title>
        <authorList>
            <person name="Utami Y.D."/>
            <person name="Hiruma K."/>
        </authorList>
    </citation>
    <scope>NUCLEOTIDE SEQUENCE [LARGE SCALE GENOMIC DNA]</scope>
    <source>
        <strain evidence="13 14">MAFF 239500</strain>
    </source>
</reference>
<comment type="caution">
    <text evidence="13">The sequence shown here is derived from an EMBL/GenBank/DDBJ whole genome shotgun (WGS) entry which is preliminary data.</text>
</comment>
<comment type="similarity">
    <text evidence="9">In the N-terminal section; belongs to the NAD(P)-dependent epimerase/dehydratase family.</text>
</comment>
<evidence type="ECO:0000256" key="8">
    <source>
        <dbReference type="ARBA" id="ARBA00037676"/>
    </source>
</evidence>
<comment type="cofactor">
    <cofactor evidence="2">
        <name>NAD(+)</name>
        <dbReference type="ChEBI" id="CHEBI:57540"/>
    </cofactor>
</comment>
<dbReference type="Gene3D" id="3.90.25.10">
    <property type="entry name" value="UDP-galactose 4-epimerase, domain 1"/>
    <property type="match status" value="2"/>
</dbReference>
<dbReference type="InterPro" id="IPR001509">
    <property type="entry name" value="Epimerase_deHydtase"/>
</dbReference>
<evidence type="ECO:0000256" key="6">
    <source>
        <dbReference type="ARBA" id="ARBA00023144"/>
    </source>
</evidence>
<dbReference type="GO" id="GO:0005829">
    <property type="term" value="C:cytosol"/>
    <property type="evidence" value="ECO:0007669"/>
    <property type="project" value="TreeGrafter"/>
</dbReference>
<comment type="pathway">
    <text evidence="4">Carbohydrate metabolism; hexose metabolism.</text>
</comment>
<evidence type="ECO:0000259" key="12">
    <source>
        <dbReference type="Pfam" id="PF01370"/>
    </source>
</evidence>
<evidence type="ECO:0000313" key="14">
    <source>
        <dbReference type="Proteomes" id="UP001055115"/>
    </source>
</evidence>
<evidence type="ECO:0000256" key="9">
    <source>
        <dbReference type="ARBA" id="ARBA00037955"/>
    </source>
</evidence>
<keyword evidence="7" id="KW-0413">Isomerase</keyword>
<gene>
    <name evidence="13" type="ORF">ColSpa_05428</name>
</gene>
<comment type="pathway">
    <text evidence="3">Carbohydrate metabolism; galactose metabolism.</text>
</comment>
<evidence type="ECO:0000256" key="7">
    <source>
        <dbReference type="ARBA" id="ARBA00023235"/>
    </source>
</evidence>
<evidence type="ECO:0000256" key="4">
    <source>
        <dbReference type="ARBA" id="ARBA00005028"/>
    </source>
</evidence>
<comment type="catalytic activity">
    <reaction evidence="1">
        <text>UDP-alpha-D-glucose = UDP-alpha-D-galactose</text>
        <dbReference type="Rhea" id="RHEA:22168"/>
        <dbReference type="ChEBI" id="CHEBI:58885"/>
        <dbReference type="ChEBI" id="CHEBI:66914"/>
        <dbReference type="EC" id="5.1.3.2"/>
    </reaction>
</comment>
<dbReference type="Pfam" id="PF01370">
    <property type="entry name" value="Epimerase"/>
    <property type="match status" value="2"/>
</dbReference>
<keyword evidence="6" id="KW-0299">Galactose metabolism</keyword>
<keyword evidence="5" id="KW-0520">NAD</keyword>
<dbReference type="AlphaFoldDB" id="A0AA37NXH8"/>
<dbReference type="GO" id="GO:0006012">
    <property type="term" value="P:galactose metabolic process"/>
    <property type="evidence" value="ECO:0007669"/>
    <property type="project" value="UniProtKB-KW"/>
</dbReference>
<evidence type="ECO:0000256" key="3">
    <source>
        <dbReference type="ARBA" id="ARBA00004947"/>
    </source>
</evidence>
<dbReference type="Gene3D" id="3.40.50.720">
    <property type="entry name" value="NAD(P)-binding Rossmann-like Domain"/>
    <property type="match status" value="1"/>
</dbReference>